<keyword evidence="4" id="KW-1015">Disulfide bond</keyword>
<evidence type="ECO:0000256" key="2">
    <source>
        <dbReference type="ARBA" id="ARBA00010352"/>
    </source>
</evidence>
<name>A0A7K7YP58_THRLU</name>
<dbReference type="PANTHER" id="PTHR10500">
    <property type="entry name" value="BETA-MICROSEMINOPROTEIN"/>
    <property type="match status" value="1"/>
</dbReference>
<dbReference type="EMBL" id="VZTB01011431">
    <property type="protein sequence ID" value="NXA79593.1"/>
    <property type="molecule type" value="Genomic_DNA"/>
</dbReference>
<feature type="non-terminal residue" evidence="5">
    <location>
        <position position="1"/>
    </location>
</feature>
<organism evidence="5 6">
    <name type="scientific">Thryothorus ludovicianus</name>
    <name type="common">Carolina wren</name>
    <name type="synonym">Sylvia ludoviciana</name>
    <dbReference type="NCBI Taxonomy" id="74200"/>
    <lineage>
        <taxon>Eukaryota</taxon>
        <taxon>Metazoa</taxon>
        <taxon>Chordata</taxon>
        <taxon>Craniata</taxon>
        <taxon>Vertebrata</taxon>
        <taxon>Euteleostomi</taxon>
        <taxon>Archelosauria</taxon>
        <taxon>Archosauria</taxon>
        <taxon>Dinosauria</taxon>
        <taxon>Saurischia</taxon>
        <taxon>Theropoda</taxon>
        <taxon>Coelurosauria</taxon>
        <taxon>Aves</taxon>
        <taxon>Neognathae</taxon>
        <taxon>Neoaves</taxon>
        <taxon>Telluraves</taxon>
        <taxon>Australaves</taxon>
        <taxon>Passeriformes</taxon>
        <taxon>Certhiidae</taxon>
        <taxon>Troglodytinae</taxon>
        <taxon>Thryothorus</taxon>
    </lineage>
</organism>
<dbReference type="Pfam" id="PF05825">
    <property type="entry name" value="PSP94"/>
    <property type="match status" value="1"/>
</dbReference>
<keyword evidence="6" id="KW-1185">Reference proteome</keyword>
<evidence type="ECO:0000256" key="4">
    <source>
        <dbReference type="ARBA" id="ARBA00023157"/>
    </source>
</evidence>
<gene>
    <name evidence="5" type="primary">Msmb</name>
    <name evidence="5" type="ORF">THRLUD_R12152</name>
</gene>
<dbReference type="AlphaFoldDB" id="A0A7K7YP58"/>
<keyword evidence="3" id="KW-0964">Secreted</keyword>
<dbReference type="Gene3D" id="2.20.25.590">
    <property type="match status" value="1"/>
</dbReference>
<dbReference type="Proteomes" id="UP000558509">
    <property type="component" value="Unassembled WGS sequence"/>
</dbReference>
<dbReference type="GO" id="GO:0005576">
    <property type="term" value="C:extracellular region"/>
    <property type="evidence" value="ECO:0007669"/>
    <property type="project" value="UniProtKB-SubCell"/>
</dbReference>
<comment type="similarity">
    <text evidence="2">Belongs to the beta-microseminoprotein family.</text>
</comment>
<comment type="subcellular location">
    <subcellularLocation>
        <location evidence="1">Secreted</location>
    </subcellularLocation>
</comment>
<sequence>GCMLNGKLYPFGRIERTEDCHACTCAERAMSCCSLFFTSVQHDENCKVLLNRKLCKLEVVRKDDPSKTC</sequence>
<accession>A0A7K7YP58</accession>
<evidence type="ECO:0000256" key="1">
    <source>
        <dbReference type="ARBA" id="ARBA00004613"/>
    </source>
</evidence>
<comment type="caution">
    <text evidence="5">The sequence shown here is derived from an EMBL/GenBank/DDBJ whole genome shotgun (WGS) entry which is preliminary data.</text>
</comment>
<evidence type="ECO:0000313" key="6">
    <source>
        <dbReference type="Proteomes" id="UP000558509"/>
    </source>
</evidence>
<reference evidence="5 6" key="1">
    <citation type="submission" date="2019-09" db="EMBL/GenBank/DDBJ databases">
        <title>Bird 10,000 Genomes (B10K) Project - Family phase.</title>
        <authorList>
            <person name="Zhang G."/>
        </authorList>
    </citation>
    <scope>NUCLEOTIDE SEQUENCE [LARGE SCALE GENOMIC DNA]</scope>
    <source>
        <strain evidence="5">B10K-DU-001-68</strain>
        <tissue evidence="5">Muscle</tissue>
    </source>
</reference>
<feature type="non-terminal residue" evidence="5">
    <location>
        <position position="69"/>
    </location>
</feature>
<dbReference type="PANTHER" id="PTHR10500:SF0">
    <property type="entry name" value="SCO-SPONDIN-LIKE"/>
    <property type="match status" value="1"/>
</dbReference>
<dbReference type="InterPro" id="IPR008735">
    <property type="entry name" value="PSP94"/>
</dbReference>
<proteinExistence type="inferred from homology"/>
<dbReference type="Gene3D" id="2.10.70.10">
    <property type="entry name" value="Complement Module, domain 1"/>
    <property type="match status" value="1"/>
</dbReference>
<protein>
    <submittedName>
        <fullName evidence="5">MSMB protein</fullName>
    </submittedName>
</protein>
<evidence type="ECO:0000313" key="5">
    <source>
        <dbReference type="EMBL" id="NXA79593.1"/>
    </source>
</evidence>
<evidence type="ECO:0000256" key="3">
    <source>
        <dbReference type="ARBA" id="ARBA00022525"/>
    </source>
</evidence>